<feature type="compositionally biased region" description="Polar residues" evidence="1">
    <location>
        <begin position="44"/>
        <end position="64"/>
    </location>
</feature>
<protein>
    <submittedName>
        <fullName evidence="2">Uncharacterized protein</fullName>
    </submittedName>
</protein>
<feature type="region of interest" description="Disordered" evidence="1">
    <location>
        <begin position="31"/>
        <end position="104"/>
    </location>
</feature>
<feature type="compositionally biased region" description="Polar residues" evidence="1">
    <location>
        <begin position="70"/>
        <end position="88"/>
    </location>
</feature>
<reference evidence="2" key="1">
    <citation type="submission" date="2019-08" db="EMBL/GenBank/DDBJ databases">
        <authorList>
            <person name="Kucharzyk K."/>
            <person name="Murdoch R.W."/>
            <person name="Higgins S."/>
            <person name="Loffler F."/>
        </authorList>
    </citation>
    <scope>NUCLEOTIDE SEQUENCE</scope>
</reference>
<organism evidence="2">
    <name type="scientific">bioreactor metagenome</name>
    <dbReference type="NCBI Taxonomy" id="1076179"/>
    <lineage>
        <taxon>unclassified sequences</taxon>
        <taxon>metagenomes</taxon>
        <taxon>ecological metagenomes</taxon>
    </lineage>
</organism>
<dbReference type="EMBL" id="VSSQ01050838">
    <property type="protein sequence ID" value="MPN04921.1"/>
    <property type="molecule type" value="Genomic_DNA"/>
</dbReference>
<proteinExistence type="predicted"/>
<comment type="caution">
    <text evidence="2">The sequence shown here is derived from an EMBL/GenBank/DDBJ whole genome shotgun (WGS) entry which is preliminary data.</text>
</comment>
<dbReference type="AlphaFoldDB" id="A0A645ESB9"/>
<sequence length="169" mass="18457">MYVMSARIPLPLISRKKLPSGLKMISWHPSALSRGRNARKAPSSAKNRTPVSFSLTRPESSAPTALQKRTGPSISGGTSFTTASTLSSPMKRRPSFSENRSPSGPAAFIPSCSTRARFARIFSPSLFLNFLFSVSQVISAIKRNGSVSMNRTMWESPISDSAYRTIWQG</sequence>
<accession>A0A645ESB9</accession>
<evidence type="ECO:0000313" key="2">
    <source>
        <dbReference type="EMBL" id="MPN04921.1"/>
    </source>
</evidence>
<name>A0A645ESB9_9ZZZZ</name>
<evidence type="ECO:0000256" key="1">
    <source>
        <dbReference type="SAM" id="MobiDB-lite"/>
    </source>
</evidence>
<gene>
    <name evidence="2" type="ORF">SDC9_152169</name>
</gene>